<evidence type="ECO:0000313" key="3">
    <source>
        <dbReference type="Proteomes" id="UP000094776"/>
    </source>
</evidence>
<keyword evidence="1" id="KW-0732">Signal</keyword>
<evidence type="ECO:0000256" key="1">
    <source>
        <dbReference type="SAM" id="SignalP"/>
    </source>
</evidence>
<dbReference type="AlphaFoldDB" id="A0A1B4PP46"/>
<dbReference type="PROSITE" id="PS51257">
    <property type="entry name" value="PROKAR_LIPOPROTEIN"/>
    <property type="match status" value="1"/>
</dbReference>
<name>A0A1B4PP46_BURCE</name>
<dbReference type="Proteomes" id="UP000094776">
    <property type="component" value="Chromosome 1"/>
</dbReference>
<dbReference type="EMBL" id="CP013443">
    <property type="protein sequence ID" value="AOK15684.1"/>
    <property type="molecule type" value="Genomic_DNA"/>
</dbReference>
<reference evidence="2 3" key="1">
    <citation type="submission" date="2015-12" db="EMBL/GenBank/DDBJ databases">
        <title>Diversity of Burkholderia near neighbor genomes.</title>
        <authorList>
            <person name="Sahl J."/>
            <person name="Wagner D."/>
            <person name="Keim P."/>
        </authorList>
    </citation>
    <scope>NUCLEOTIDE SEQUENCE [LARGE SCALE GENOMIC DNA]</scope>
    <source>
        <strain evidence="2 3">MSMB1184WGS</strain>
    </source>
</reference>
<protein>
    <recommendedName>
        <fullName evidence="4">Lipoprotein</fullName>
    </recommendedName>
</protein>
<evidence type="ECO:0000313" key="2">
    <source>
        <dbReference type="EMBL" id="AOK15684.1"/>
    </source>
</evidence>
<evidence type="ECO:0008006" key="4">
    <source>
        <dbReference type="Google" id="ProtNLM"/>
    </source>
</evidence>
<gene>
    <name evidence="2" type="ORF">WT26_06435</name>
</gene>
<feature type="chain" id="PRO_5008567358" description="Lipoprotein" evidence="1">
    <location>
        <begin position="23"/>
        <end position="210"/>
    </location>
</feature>
<feature type="signal peptide" evidence="1">
    <location>
        <begin position="1"/>
        <end position="22"/>
    </location>
</feature>
<sequence length="210" mass="22763">MKRFLLGWAAAAALMAVGCAGADELRAGVYELRSVPGTQLDYRKVYVAVDKGAVTGYFDNPFTAPAVNNPDRDPTCRFLLKGEAEKGGAVGLATYFAGERGGRISVSPGDRGVWNVRVDGDLPNCEVPTIESGDFLTFKASRNWIGFATVASKRAPLYMAAQDSARSKAYVVNGDVAAVLVRQGDWVQIDYFARGSDVVRWIKRSDLRDD</sequence>
<proteinExistence type="predicted"/>
<accession>A0A1B4PP46</accession>
<organism evidence="2 3">
    <name type="scientific">Burkholderia cepacia</name>
    <name type="common">Pseudomonas cepacia</name>
    <dbReference type="NCBI Taxonomy" id="292"/>
    <lineage>
        <taxon>Bacteria</taxon>
        <taxon>Pseudomonadati</taxon>
        <taxon>Pseudomonadota</taxon>
        <taxon>Betaproteobacteria</taxon>
        <taxon>Burkholderiales</taxon>
        <taxon>Burkholderiaceae</taxon>
        <taxon>Burkholderia</taxon>
        <taxon>Burkholderia cepacia complex</taxon>
    </lineage>
</organism>